<dbReference type="InterPro" id="IPR036148">
    <property type="entry name" value="MmgE/PrpD_sf"/>
</dbReference>
<dbReference type="InterPro" id="IPR042188">
    <property type="entry name" value="MmgE/PrpD_sf_2"/>
</dbReference>
<comment type="similarity">
    <text evidence="1">Belongs to the PrpD family.</text>
</comment>
<evidence type="ECO:0000259" key="2">
    <source>
        <dbReference type="Pfam" id="PF03972"/>
    </source>
</evidence>
<accession>A0A167EZE7</accession>
<dbReference type="Pfam" id="PF19305">
    <property type="entry name" value="MmgE_PrpD_C"/>
    <property type="match status" value="1"/>
</dbReference>
<protein>
    <submittedName>
        <fullName evidence="4">Uncharacterized protein</fullName>
    </submittedName>
</protein>
<evidence type="ECO:0000256" key="1">
    <source>
        <dbReference type="ARBA" id="ARBA00006174"/>
    </source>
</evidence>
<dbReference type="EMBL" id="CP014503">
    <property type="protein sequence ID" value="ANB14636.1"/>
    <property type="molecule type" value="Genomic_DNA"/>
</dbReference>
<dbReference type="InterPro" id="IPR005656">
    <property type="entry name" value="MmgE_PrpD"/>
</dbReference>
<feature type="domain" description="MmgE/PrpD C-terminal" evidence="3">
    <location>
        <begin position="288"/>
        <end position="459"/>
    </location>
</feature>
<dbReference type="InterPro" id="IPR045336">
    <property type="entry name" value="MmgE_PrpD_N"/>
</dbReference>
<dbReference type="GeneID" id="30034131"/>
<evidence type="ECO:0000313" key="4">
    <source>
        <dbReference type="EMBL" id="ANB14636.1"/>
    </source>
</evidence>
<evidence type="ECO:0000313" key="5">
    <source>
        <dbReference type="Proteomes" id="UP000189580"/>
    </source>
</evidence>
<dbReference type="Proteomes" id="UP000189580">
    <property type="component" value="Chromosome b"/>
</dbReference>
<dbReference type="InterPro" id="IPR045337">
    <property type="entry name" value="MmgE_PrpD_C"/>
</dbReference>
<reference evidence="4 5" key="1">
    <citation type="submission" date="2016-02" db="EMBL/GenBank/DDBJ databases">
        <title>Complete genome sequence and transcriptome regulation of the pentose utilising yeast Sugiyamaella lignohabitans.</title>
        <authorList>
            <person name="Bellasio M."/>
            <person name="Peymann A."/>
            <person name="Valli M."/>
            <person name="Sipitzky M."/>
            <person name="Graf A."/>
            <person name="Sauer M."/>
            <person name="Marx H."/>
            <person name="Mattanovich D."/>
        </authorList>
    </citation>
    <scope>NUCLEOTIDE SEQUENCE [LARGE SCALE GENOMIC DNA]</scope>
    <source>
        <strain evidence="4 5">CBS 10342</strain>
    </source>
</reference>
<dbReference type="KEGG" id="slb:AWJ20_2241"/>
<dbReference type="Gene3D" id="3.30.1330.120">
    <property type="entry name" value="2-methylcitrate dehydratase PrpD"/>
    <property type="match status" value="1"/>
</dbReference>
<dbReference type="InterPro" id="IPR042183">
    <property type="entry name" value="MmgE/PrpD_sf_1"/>
</dbReference>
<dbReference type="RefSeq" id="XP_018737113.1">
    <property type="nucleotide sequence ID" value="XM_018879173.1"/>
</dbReference>
<dbReference type="Gene3D" id="1.10.4100.10">
    <property type="entry name" value="2-methylcitrate dehydratase PrpD"/>
    <property type="match status" value="1"/>
</dbReference>
<feature type="domain" description="MmgE/PrpD N-terminal" evidence="2">
    <location>
        <begin position="17"/>
        <end position="263"/>
    </location>
</feature>
<evidence type="ECO:0000259" key="3">
    <source>
        <dbReference type="Pfam" id="PF19305"/>
    </source>
</evidence>
<proteinExistence type="inferred from homology"/>
<name>A0A167EZE7_9ASCO</name>
<dbReference type="AlphaFoldDB" id="A0A167EZE7"/>
<dbReference type="GO" id="GO:0016829">
    <property type="term" value="F:lyase activity"/>
    <property type="evidence" value="ECO:0007669"/>
    <property type="project" value="InterPro"/>
</dbReference>
<dbReference type="OrthoDB" id="10267976at2759"/>
<dbReference type="PANTHER" id="PTHR16943">
    <property type="entry name" value="2-METHYLCITRATE DEHYDRATASE-RELATED"/>
    <property type="match status" value="1"/>
</dbReference>
<organism evidence="4 5">
    <name type="scientific">Sugiyamaella lignohabitans</name>
    <dbReference type="NCBI Taxonomy" id="796027"/>
    <lineage>
        <taxon>Eukaryota</taxon>
        <taxon>Fungi</taxon>
        <taxon>Dikarya</taxon>
        <taxon>Ascomycota</taxon>
        <taxon>Saccharomycotina</taxon>
        <taxon>Dipodascomycetes</taxon>
        <taxon>Dipodascales</taxon>
        <taxon>Trichomonascaceae</taxon>
        <taxon>Sugiyamaella</taxon>
    </lineage>
</organism>
<gene>
    <name evidence="4" type="ORF">AWJ20_2241</name>
</gene>
<sequence length="483" mass="52939">MITEPETASDAPSPTVELCKWVESLTWDDVPEEIRTRAKYLILDGITCAIVASHLPWSETAVKAVSSIEGEGPCHVIGWKDLKVGPLQSALLNSTFIQGFELDDYHSFAPLHSNSIMVPAILALVSYGKHKGISYSGKDFLLAHVVGFEVGPRVGLALHGGEILNRGWHSGPVFGHAASAAASSKFLGLNSEQIEDAFGIACTQTCGLMSAQFESSVKRMQHGFASRNGLFAALMAEQSYKGIKRVFEREYGGFLNVFSLGAEPPVVEELTKDLSEKWITPEINIKPYACMAGIHSTIDALYELFDKKPLQNAMDVVKQVTIEISEPLFKHGGWKATKPLTVIGAQMNNAYICAVILLDGVLTVKNFSEKLMNRPEIWELMEKIDVVHNKEFDTLPRTDRMIAAVKIEFTDGTIKTNTVVRPSGVKAPLSGDEIVDKFRTHTKGLISDEAQANILKTVLEIESSKDVSELVDALNIDILDPLK</sequence>
<keyword evidence="5" id="KW-1185">Reference proteome</keyword>
<dbReference type="Pfam" id="PF03972">
    <property type="entry name" value="MmgE_PrpD_N"/>
    <property type="match status" value="1"/>
</dbReference>
<dbReference type="PANTHER" id="PTHR16943:SF8">
    <property type="entry name" value="2-METHYLCITRATE DEHYDRATASE"/>
    <property type="match status" value="1"/>
</dbReference>
<dbReference type="SUPFAM" id="SSF103378">
    <property type="entry name" value="2-methylcitrate dehydratase PrpD"/>
    <property type="match status" value="1"/>
</dbReference>